<sequence>MQKFCLALDLKNDSDLIAEYIEFHKNVWPEIQHSILDSGIINLEIYNVADRLFMIIEANSDFSFEEKTKRDAENPKVQEWETLMWQFQKVLPQAKTGEKWLLMDKIFELK</sequence>
<dbReference type="Gene3D" id="3.30.70.100">
    <property type="match status" value="1"/>
</dbReference>
<gene>
    <name evidence="1" type="ORF">DMB68_03165</name>
</gene>
<dbReference type="OrthoDB" id="1430580at2"/>
<dbReference type="EMBL" id="QJHL01000001">
    <property type="protein sequence ID" value="PXY46199.1"/>
    <property type="molecule type" value="Genomic_DNA"/>
</dbReference>
<name>A0A2V4C4D7_9FLAO</name>
<keyword evidence="2" id="KW-1185">Reference proteome</keyword>
<dbReference type="PANTHER" id="PTHR43239">
    <property type="entry name" value="UPF0734 PROTEIN DDB_G0273871/DDB_G0273177"/>
    <property type="match status" value="1"/>
</dbReference>
<accession>A0A2V4C4D7</accession>
<dbReference type="InterPro" id="IPR008000">
    <property type="entry name" value="Rham/fucose_mutarotase"/>
</dbReference>
<dbReference type="InterPro" id="IPR011008">
    <property type="entry name" value="Dimeric_a/b-barrel"/>
</dbReference>
<protein>
    <submittedName>
        <fullName evidence="1">L-fucose mutarotase</fullName>
    </submittedName>
</protein>
<organism evidence="1 2">
    <name type="scientific">Flavobacterium hydrophilum</name>
    <dbReference type="NCBI Taxonomy" id="2211445"/>
    <lineage>
        <taxon>Bacteria</taxon>
        <taxon>Pseudomonadati</taxon>
        <taxon>Bacteroidota</taxon>
        <taxon>Flavobacteriia</taxon>
        <taxon>Flavobacteriales</taxon>
        <taxon>Flavobacteriaceae</taxon>
        <taxon>Flavobacterium</taxon>
    </lineage>
</organism>
<evidence type="ECO:0000313" key="1">
    <source>
        <dbReference type="EMBL" id="PXY46199.1"/>
    </source>
</evidence>
<dbReference type="InterPro" id="IPR052996">
    <property type="entry name" value="Carb_Metab_Mutarotase"/>
</dbReference>
<comment type="caution">
    <text evidence="1">The sequence shown here is derived from an EMBL/GenBank/DDBJ whole genome shotgun (WGS) entry which is preliminary data.</text>
</comment>
<dbReference type="Proteomes" id="UP000247681">
    <property type="component" value="Unassembled WGS sequence"/>
</dbReference>
<dbReference type="PANTHER" id="PTHR43239:SF1">
    <property type="entry name" value="UPF0734 PROTEIN DDB_G0273871_DDB_G0273177"/>
    <property type="match status" value="1"/>
</dbReference>
<dbReference type="RefSeq" id="WP_110345210.1">
    <property type="nucleotide sequence ID" value="NZ_QJHL01000001.1"/>
</dbReference>
<reference evidence="1 2" key="1">
    <citation type="submission" date="2018-05" db="EMBL/GenBank/DDBJ databases">
        <title>Flavobacterium sp. strain IMCC34758, incomplete genome.</title>
        <authorList>
            <person name="Joung Y."/>
        </authorList>
    </citation>
    <scope>NUCLEOTIDE SEQUENCE [LARGE SCALE GENOMIC DNA]</scope>
    <source>
        <strain evidence="1 2">IMCC34758</strain>
    </source>
</reference>
<evidence type="ECO:0000313" key="2">
    <source>
        <dbReference type="Proteomes" id="UP000247681"/>
    </source>
</evidence>
<dbReference type="SUPFAM" id="SSF54909">
    <property type="entry name" value="Dimeric alpha+beta barrel"/>
    <property type="match status" value="1"/>
</dbReference>
<proteinExistence type="predicted"/>
<dbReference type="AlphaFoldDB" id="A0A2V4C4D7"/>
<dbReference type="GO" id="GO:0016857">
    <property type="term" value="F:racemase and epimerase activity, acting on carbohydrates and derivatives"/>
    <property type="evidence" value="ECO:0007669"/>
    <property type="project" value="InterPro"/>
</dbReference>
<dbReference type="Pfam" id="PF05336">
    <property type="entry name" value="rhaM"/>
    <property type="match status" value="1"/>
</dbReference>